<evidence type="ECO:0000256" key="5">
    <source>
        <dbReference type="ARBA" id="ARBA00022771"/>
    </source>
</evidence>
<dbReference type="RefSeq" id="XP_034071238.1">
    <property type="nucleotide sequence ID" value="XM_034215347.1"/>
</dbReference>
<dbReference type="InterPro" id="IPR013087">
    <property type="entry name" value="Znf_C2H2_type"/>
</dbReference>
<dbReference type="GO" id="GO:0032784">
    <property type="term" value="P:regulation of DNA-templated transcription elongation"/>
    <property type="evidence" value="ECO:0007669"/>
    <property type="project" value="TreeGrafter"/>
</dbReference>
<evidence type="ECO:0000256" key="3">
    <source>
        <dbReference type="ARBA" id="ARBA00022723"/>
    </source>
</evidence>
<evidence type="ECO:0000256" key="4">
    <source>
        <dbReference type="ARBA" id="ARBA00022737"/>
    </source>
</evidence>
<dbReference type="InterPro" id="IPR034736">
    <property type="entry name" value="ZF_C2H2_AKAP95"/>
</dbReference>
<dbReference type="KEGG" id="gacu:117545535"/>
<dbReference type="GO" id="GO:0044609">
    <property type="term" value="C:DBIRD complex"/>
    <property type="evidence" value="ECO:0007669"/>
    <property type="project" value="TreeGrafter"/>
</dbReference>
<feature type="domain" description="C2H2 AKAP95-type" evidence="14">
    <location>
        <begin position="398"/>
        <end position="421"/>
    </location>
</feature>
<name>A0A6P8U3B7_GYMAC</name>
<keyword evidence="15" id="KW-1185">Reference proteome</keyword>
<dbReference type="OrthoDB" id="9904304at2759"/>
<evidence type="ECO:0000256" key="6">
    <source>
        <dbReference type="ARBA" id="ARBA00022833"/>
    </source>
</evidence>
<evidence type="ECO:0000313" key="16">
    <source>
        <dbReference type="RefSeq" id="XP_034071238.1"/>
    </source>
</evidence>
<keyword evidence="7" id="KW-0238">DNA-binding</keyword>
<feature type="region of interest" description="Disordered" evidence="13">
    <location>
        <begin position="272"/>
        <end position="297"/>
    </location>
</feature>
<feature type="compositionally biased region" description="Polar residues" evidence="13">
    <location>
        <begin position="124"/>
        <end position="136"/>
    </location>
</feature>
<evidence type="ECO:0000256" key="8">
    <source>
        <dbReference type="ARBA" id="ARBA00023187"/>
    </source>
</evidence>
<evidence type="ECO:0000256" key="12">
    <source>
        <dbReference type="PROSITE-ProRule" id="PRU01140"/>
    </source>
</evidence>
<dbReference type="AlphaFoldDB" id="A0A6P8U3B7"/>
<evidence type="ECO:0000259" key="14">
    <source>
        <dbReference type="PROSITE" id="PS51799"/>
    </source>
</evidence>
<evidence type="ECO:0000256" key="11">
    <source>
        <dbReference type="ARBA" id="ARBA00043254"/>
    </source>
</evidence>
<keyword evidence="9" id="KW-0539">Nucleus</keyword>
<evidence type="ECO:0000256" key="7">
    <source>
        <dbReference type="ARBA" id="ARBA00023125"/>
    </source>
</evidence>
<dbReference type="PANTHER" id="PTHR12190:SF1">
    <property type="entry name" value="DBIRD COMPLEX SUBUNIT ZNF326"/>
    <property type="match status" value="1"/>
</dbReference>
<dbReference type="PROSITE" id="PS00028">
    <property type="entry name" value="ZINC_FINGER_C2H2_1"/>
    <property type="match status" value="1"/>
</dbReference>
<feature type="region of interest" description="Disordered" evidence="13">
    <location>
        <begin position="164"/>
        <end position="211"/>
    </location>
</feature>
<sequence length="478" mass="54716">MMNRQSKAPPNLSAKGAKAAAPAFKQQQPQPQPQQRIPQEFKEAMLHIPVKPAINSQPTLSTAATAKSAKKRPAQTSVDKWRSSFQPLGDGNYSMDESNEGSRRVEIYDPYDPVSSDSEHEMLQAQNRNQSPPDQDNQLEHQHLSPGQDCQKKRRFASTFIESVSINMQDLSPETGPSEGRDLSPDHRLPDHRLPERQAYSPSTESHDISGYDSMRRHLDHRVDSPDRLIQDSSTQHFPPSYGEQRTNGEERITVPEYMRQMTKVRLSPPRLQRDYPLPLESRRTGSTGLDQVPPSSDVPRIRKLRMIMDTIPLDISCDLCDVEFINGLELDDHLESKSHWDILEYIQQHNNYDDVTIAFIQEVMLHKSHQCTRTIESSALQALQENDHMTKIEMFHCAACSVFLSTAASSVHAHITSQEHLVNTKDFQVERRLSCLDKAETIMKKLKHQFEHFLEVFCKKQHFKTIPTQPMASWRNV</sequence>
<comment type="subcellular location">
    <subcellularLocation>
        <location evidence="1">Nucleus</location>
    </subcellularLocation>
</comment>
<feature type="compositionally biased region" description="Basic and acidic residues" evidence="13">
    <location>
        <begin position="179"/>
        <end position="196"/>
    </location>
</feature>
<dbReference type="Pfam" id="PF04988">
    <property type="entry name" value="AKAP95"/>
    <property type="match status" value="1"/>
</dbReference>
<evidence type="ECO:0000256" key="10">
    <source>
        <dbReference type="ARBA" id="ARBA00040207"/>
    </source>
</evidence>
<feature type="compositionally biased region" description="Polar residues" evidence="13">
    <location>
        <begin position="74"/>
        <end position="86"/>
    </location>
</feature>
<dbReference type="PANTHER" id="PTHR12190">
    <property type="entry name" value="A-KINASE ANCHOR PROTEIN AKAP 8"/>
    <property type="match status" value="1"/>
</dbReference>
<accession>A0A6P8U3B7</accession>
<gene>
    <name evidence="16" type="primary">LOC117545535</name>
</gene>
<dbReference type="PROSITE" id="PS51799">
    <property type="entry name" value="ZF_C2H2_AKAP95"/>
    <property type="match status" value="1"/>
</dbReference>
<comment type="similarity">
    <text evidence="12">Belongs to the AKAP95 family.</text>
</comment>
<dbReference type="InParanoid" id="A0A6P8U3B7"/>
<feature type="region of interest" description="Disordered" evidence="13">
    <location>
        <begin position="1"/>
        <end position="152"/>
    </location>
</feature>
<dbReference type="InterPro" id="IPR007071">
    <property type="entry name" value="AKAP95"/>
</dbReference>
<keyword evidence="5 12" id="KW-0863">Zinc-finger</keyword>
<dbReference type="GO" id="GO:0008270">
    <property type="term" value="F:zinc ion binding"/>
    <property type="evidence" value="ECO:0007669"/>
    <property type="project" value="UniProtKB-KW"/>
</dbReference>
<dbReference type="GO" id="GO:0003677">
    <property type="term" value="F:DNA binding"/>
    <property type="evidence" value="ECO:0007669"/>
    <property type="project" value="UniProtKB-KW"/>
</dbReference>
<keyword evidence="4" id="KW-0677">Repeat</keyword>
<keyword evidence="8" id="KW-0508">mRNA splicing</keyword>
<feature type="compositionally biased region" description="Low complexity" evidence="13">
    <location>
        <begin position="14"/>
        <end position="38"/>
    </location>
</feature>
<dbReference type="GeneID" id="117545535"/>
<evidence type="ECO:0000256" key="1">
    <source>
        <dbReference type="ARBA" id="ARBA00004123"/>
    </source>
</evidence>
<dbReference type="GO" id="GO:0008380">
    <property type="term" value="P:RNA splicing"/>
    <property type="evidence" value="ECO:0007669"/>
    <property type="project" value="UniProtKB-KW"/>
</dbReference>
<reference evidence="16" key="1">
    <citation type="submission" date="2025-08" db="UniProtKB">
        <authorList>
            <consortium name="RefSeq"/>
        </authorList>
    </citation>
    <scope>IDENTIFICATION</scope>
</reference>
<evidence type="ECO:0000256" key="9">
    <source>
        <dbReference type="ARBA" id="ARBA00023242"/>
    </source>
</evidence>
<organism evidence="15 16">
    <name type="scientific">Gymnodraco acuticeps</name>
    <name type="common">Antarctic dragonfish</name>
    <dbReference type="NCBI Taxonomy" id="8218"/>
    <lineage>
        <taxon>Eukaryota</taxon>
        <taxon>Metazoa</taxon>
        <taxon>Chordata</taxon>
        <taxon>Craniata</taxon>
        <taxon>Vertebrata</taxon>
        <taxon>Euteleostomi</taxon>
        <taxon>Actinopterygii</taxon>
        <taxon>Neopterygii</taxon>
        <taxon>Teleostei</taxon>
        <taxon>Neoteleostei</taxon>
        <taxon>Acanthomorphata</taxon>
        <taxon>Eupercaria</taxon>
        <taxon>Perciformes</taxon>
        <taxon>Notothenioidei</taxon>
        <taxon>Bathydraconidae</taxon>
        <taxon>Gymnodraco</taxon>
    </lineage>
</organism>
<dbReference type="GO" id="GO:0005634">
    <property type="term" value="C:nucleus"/>
    <property type="evidence" value="ECO:0007669"/>
    <property type="project" value="UniProtKB-SubCell"/>
</dbReference>
<evidence type="ECO:0000256" key="2">
    <source>
        <dbReference type="ARBA" id="ARBA00022664"/>
    </source>
</evidence>
<proteinExistence type="inferred from homology"/>
<keyword evidence="6" id="KW-0862">Zinc</keyword>
<protein>
    <recommendedName>
        <fullName evidence="10">DBIRD complex subunit ZNF326</fullName>
    </recommendedName>
    <alternativeName>
        <fullName evidence="11">Zinc finger protein 326</fullName>
    </alternativeName>
</protein>
<evidence type="ECO:0000256" key="13">
    <source>
        <dbReference type="SAM" id="MobiDB-lite"/>
    </source>
</evidence>
<dbReference type="Proteomes" id="UP000515161">
    <property type="component" value="Unplaced"/>
</dbReference>
<dbReference type="GO" id="GO:0006397">
    <property type="term" value="P:mRNA processing"/>
    <property type="evidence" value="ECO:0007669"/>
    <property type="project" value="UniProtKB-KW"/>
</dbReference>
<keyword evidence="2" id="KW-0507">mRNA processing</keyword>
<keyword evidence="3" id="KW-0479">Metal-binding</keyword>
<feature type="region of interest" description="Disordered" evidence="13">
    <location>
        <begin position="228"/>
        <end position="247"/>
    </location>
</feature>
<evidence type="ECO:0000313" key="15">
    <source>
        <dbReference type="Proteomes" id="UP000515161"/>
    </source>
</evidence>